<feature type="compositionally biased region" description="Low complexity" evidence="17">
    <location>
        <begin position="221"/>
        <end position="237"/>
    </location>
</feature>
<feature type="domain" description="CMP/dCMP-type deaminase" evidence="18">
    <location>
        <begin position="5"/>
        <end position="127"/>
    </location>
</feature>
<dbReference type="Gene3D" id="3.40.430.10">
    <property type="entry name" value="Dihydrofolate Reductase, subunit A"/>
    <property type="match status" value="2"/>
</dbReference>
<dbReference type="EC" id="3.5.4.26" evidence="6"/>
<keyword evidence="14" id="KW-0511">Multifunctional enzyme</keyword>
<evidence type="ECO:0000256" key="15">
    <source>
        <dbReference type="ARBA" id="ARBA00049861"/>
    </source>
</evidence>
<evidence type="ECO:0000256" key="7">
    <source>
        <dbReference type="ARBA" id="ARBA00013173"/>
    </source>
</evidence>
<dbReference type="InterPro" id="IPR016193">
    <property type="entry name" value="Cytidine_deaminase-like"/>
</dbReference>
<dbReference type="RefSeq" id="WP_168021292.1">
    <property type="nucleotide sequence ID" value="NZ_JAATEP010000079.1"/>
</dbReference>
<evidence type="ECO:0000259" key="18">
    <source>
        <dbReference type="PROSITE" id="PS51747"/>
    </source>
</evidence>
<sequence length="509" mass="49973">MQTPAQDAAHMARAVELAAHGHGTTSPNPVVGCVVLDAAGQVAGEGFHAYAGGPHAEVVALAQAGERARGGTAYVTLEPCDHTGRTGPCSRALLAAGVARVVIAVPDPNPKAAGGAARLREHGVAVTVGVLAEAAERVNEEWLTYARLGRSHVTWKFAATLDGRSAAEDGTSKWITSPEARADVHRLRAAADAIIAGIGTVLADDPHLTARPPTATPVPGPVAAAAPAPAHSDAATGPQGGASAGSGAAVGTSGGDSAAWPGDASHGRAGSAPAADPNGAASGAVVSLSGVGSAARPGDALGGASRVPVGVSALAGPGDAAGGGADAAHLEHGGAGGGSSAVGPAGSAGSGRGAGRGEGAGRRGPVRVVVDAEGRTPPFARVLDDQAPTLIAVAEDADPRLDADLLRLPRRDGGLDLEVLLRELAARDVVSVFLEGGPTLAGAFVRHGLVDRVVAYLAPALLGSGRAALGAAGVGTIADLHRLRFDEVSPIGPDVRLVARPVNQSGREK</sequence>
<dbReference type="PROSITE" id="PS51747">
    <property type="entry name" value="CYT_DCMP_DEAMINASES_2"/>
    <property type="match status" value="1"/>
</dbReference>
<feature type="compositionally biased region" description="Low complexity" evidence="17">
    <location>
        <begin position="245"/>
        <end position="259"/>
    </location>
</feature>
<comment type="catalytic activity">
    <reaction evidence="15">
        <text>5-amino-6-(5-phospho-D-ribitylamino)uracil + NADP(+) = 5-amino-6-(5-phospho-D-ribosylamino)uracil + NADPH + H(+)</text>
        <dbReference type="Rhea" id="RHEA:17845"/>
        <dbReference type="ChEBI" id="CHEBI:15378"/>
        <dbReference type="ChEBI" id="CHEBI:57783"/>
        <dbReference type="ChEBI" id="CHEBI:58349"/>
        <dbReference type="ChEBI" id="CHEBI:58421"/>
        <dbReference type="ChEBI" id="CHEBI:58453"/>
        <dbReference type="EC" id="1.1.1.193"/>
    </reaction>
</comment>
<dbReference type="InterPro" id="IPR016192">
    <property type="entry name" value="APOBEC/CMP_deaminase_Zn-bd"/>
</dbReference>
<feature type="region of interest" description="Disordered" evidence="17">
    <location>
        <begin position="207"/>
        <end position="284"/>
    </location>
</feature>
<feature type="region of interest" description="Disordered" evidence="17">
    <location>
        <begin position="320"/>
        <end position="365"/>
    </location>
</feature>
<evidence type="ECO:0000256" key="11">
    <source>
        <dbReference type="ARBA" id="ARBA00022833"/>
    </source>
</evidence>
<comment type="pathway">
    <text evidence="3">Cofactor biosynthesis; riboflavin biosynthesis; 5-amino-6-(D-ribitylamino)uracil from GTP: step 3/4.</text>
</comment>
<gene>
    <name evidence="19" type="primary">ribD</name>
    <name evidence="19" type="ORF">HCN51_52910</name>
</gene>
<keyword evidence="19" id="KW-0378">Hydrolase</keyword>
<evidence type="ECO:0000256" key="16">
    <source>
        <dbReference type="ARBA" id="ARBA00049886"/>
    </source>
</evidence>
<dbReference type="Pfam" id="PF01872">
    <property type="entry name" value="RibD_C"/>
    <property type="match status" value="2"/>
</dbReference>
<evidence type="ECO:0000256" key="12">
    <source>
        <dbReference type="ARBA" id="ARBA00022857"/>
    </source>
</evidence>
<dbReference type="InterPro" id="IPR050765">
    <property type="entry name" value="Riboflavin_Biosynth_HTPR"/>
</dbReference>
<keyword evidence="12" id="KW-0521">NADP</keyword>
<comment type="similarity">
    <text evidence="5">In the C-terminal section; belongs to the HTP reductase family.</text>
</comment>
<evidence type="ECO:0000256" key="5">
    <source>
        <dbReference type="ARBA" id="ARBA00007417"/>
    </source>
</evidence>
<dbReference type="InterPro" id="IPR024072">
    <property type="entry name" value="DHFR-like_dom_sf"/>
</dbReference>
<keyword evidence="13 19" id="KW-0560">Oxidoreductase</keyword>
<name>A0ABX1BJY6_9ACTN</name>
<evidence type="ECO:0000256" key="9">
    <source>
        <dbReference type="ARBA" id="ARBA00022619"/>
    </source>
</evidence>
<evidence type="ECO:0000313" key="19">
    <source>
        <dbReference type="EMBL" id="NJP98036.1"/>
    </source>
</evidence>
<accession>A0ABX1BJY6</accession>
<keyword evidence="10" id="KW-0479">Metal-binding</keyword>
<keyword evidence="9" id="KW-0686">Riboflavin biosynthesis</keyword>
<evidence type="ECO:0000256" key="2">
    <source>
        <dbReference type="ARBA" id="ARBA00004882"/>
    </source>
</evidence>
<dbReference type="Pfam" id="PF00383">
    <property type="entry name" value="dCMP_cyt_deam_1"/>
    <property type="match status" value="1"/>
</dbReference>
<dbReference type="CDD" id="cd01284">
    <property type="entry name" value="Riboflavin_deaminase-reductase"/>
    <property type="match status" value="1"/>
</dbReference>
<dbReference type="SUPFAM" id="SSF53597">
    <property type="entry name" value="Dihydrofolate reductase-like"/>
    <property type="match status" value="2"/>
</dbReference>
<evidence type="ECO:0000256" key="10">
    <source>
        <dbReference type="ARBA" id="ARBA00022723"/>
    </source>
</evidence>
<dbReference type="Gene3D" id="3.40.140.10">
    <property type="entry name" value="Cytidine Deaminase, domain 2"/>
    <property type="match status" value="1"/>
</dbReference>
<evidence type="ECO:0000256" key="4">
    <source>
        <dbReference type="ARBA" id="ARBA00005259"/>
    </source>
</evidence>
<comment type="pathway">
    <text evidence="2">Cofactor biosynthesis; riboflavin biosynthesis; 5-amino-6-(D-ribitylamino)uracil from GTP: step 2/4.</text>
</comment>
<reference evidence="19 20" key="1">
    <citation type="submission" date="2020-03" db="EMBL/GenBank/DDBJ databases">
        <title>WGS of actinomycetes isolated from Thailand.</title>
        <authorList>
            <person name="Thawai C."/>
        </authorList>
    </citation>
    <scope>NUCLEOTIDE SEQUENCE [LARGE SCALE GENOMIC DNA]</scope>
    <source>
        <strain evidence="19 20">FMUSA5-5</strain>
    </source>
</reference>
<keyword evidence="20" id="KW-1185">Reference proteome</keyword>
<feature type="compositionally biased region" description="Gly residues" evidence="17">
    <location>
        <begin position="333"/>
        <end position="358"/>
    </location>
</feature>
<dbReference type="GO" id="GO:0008703">
    <property type="term" value="F:5-amino-6-(5-phosphoribosylamino)uracil reductase activity"/>
    <property type="evidence" value="ECO:0007669"/>
    <property type="project" value="UniProtKB-EC"/>
</dbReference>
<comment type="catalytic activity">
    <reaction evidence="16">
        <text>2,5-diamino-6-hydroxy-4-(5-phosphoribosylamino)-pyrimidine + H2O + H(+) = 5-amino-6-(5-phospho-D-ribosylamino)uracil + NH4(+)</text>
        <dbReference type="Rhea" id="RHEA:21868"/>
        <dbReference type="ChEBI" id="CHEBI:15377"/>
        <dbReference type="ChEBI" id="CHEBI:15378"/>
        <dbReference type="ChEBI" id="CHEBI:28938"/>
        <dbReference type="ChEBI" id="CHEBI:58453"/>
        <dbReference type="ChEBI" id="CHEBI:58614"/>
        <dbReference type="EC" id="3.5.4.26"/>
    </reaction>
</comment>
<dbReference type="InterPro" id="IPR002734">
    <property type="entry name" value="RibDG_C"/>
</dbReference>
<organism evidence="19 20">
    <name type="scientific">Nonomuraea composti</name>
    <dbReference type="NCBI Taxonomy" id="2720023"/>
    <lineage>
        <taxon>Bacteria</taxon>
        <taxon>Bacillati</taxon>
        <taxon>Actinomycetota</taxon>
        <taxon>Actinomycetes</taxon>
        <taxon>Streptosporangiales</taxon>
        <taxon>Streptosporangiaceae</taxon>
        <taxon>Nonomuraea</taxon>
    </lineage>
</organism>
<dbReference type="EMBL" id="JAATEP010000079">
    <property type="protein sequence ID" value="NJP98036.1"/>
    <property type="molecule type" value="Genomic_DNA"/>
</dbReference>
<evidence type="ECO:0000256" key="17">
    <source>
        <dbReference type="SAM" id="MobiDB-lite"/>
    </source>
</evidence>
<dbReference type="InterPro" id="IPR002125">
    <property type="entry name" value="CMP_dCMP_dom"/>
</dbReference>
<evidence type="ECO:0000256" key="14">
    <source>
        <dbReference type="ARBA" id="ARBA00023268"/>
    </source>
</evidence>
<comment type="similarity">
    <text evidence="4">In the N-terminal section; belongs to the cytidine and deoxycytidylate deaminase family.</text>
</comment>
<evidence type="ECO:0000256" key="13">
    <source>
        <dbReference type="ARBA" id="ARBA00023002"/>
    </source>
</evidence>
<protein>
    <recommendedName>
        <fullName evidence="8">Riboflavin biosynthesis protein RibD</fullName>
        <ecNumber evidence="7">1.1.1.193</ecNumber>
        <ecNumber evidence="6">3.5.4.26</ecNumber>
    </recommendedName>
</protein>
<dbReference type="PANTHER" id="PTHR38011:SF7">
    <property type="entry name" value="2,5-DIAMINO-6-RIBOSYLAMINO-4(3H)-PYRIMIDINONE 5'-PHOSPHATE REDUCTASE"/>
    <property type="match status" value="1"/>
</dbReference>
<comment type="function">
    <text evidence="1">Converts 2,5-diamino-6-(ribosylamino)-4(3h)-pyrimidinone 5'-phosphate into 5-amino-6-(ribosylamino)-2,4(1h,3h)-pyrimidinedione 5'-phosphate.</text>
</comment>
<dbReference type="InterPro" id="IPR004794">
    <property type="entry name" value="Eubact_RibD"/>
</dbReference>
<keyword evidence="11" id="KW-0862">Zinc</keyword>
<evidence type="ECO:0000256" key="8">
    <source>
        <dbReference type="ARBA" id="ARBA00019930"/>
    </source>
</evidence>
<evidence type="ECO:0000313" key="20">
    <source>
        <dbReference type="Proteomes" id="UP000696294"/>
    </source>
</evidence>
<dbReference type="NCBIfam" id="TIGR00326">
    <property type="entry name" value="eubact_ribD"/>
    <property type="match status" value="1"/>
</dbReference>
<dbReference type="EC" id="1.1.1.193" evidence="7"/>
<dbReference type="PROSITE" id="PS00903">
    <property type="entry name" value="CYT_DCMP_DEAMINASES_1"/>
    <property type="match status" value="1"/>
</dbReference>
<comment type="caution">
    <text evidence="19">The sequence shown here is derived from an EMBL/GenBank/DDBJ whole genome shotgun (WGS) entry which is preliminary data.</text>
</comment>
<dbReference type="GO" id="GO:0008835">
    <property type="term" value="F:diaminohydroxyphosphoribosylaminopyrimidine deaminase activity"/>
    <property type="evidence" value="ECO:0007669"/>
    <property type="project" value="UniProtKB-EC"/>
</dbReference>
<dbReference type="SUPFAM" id="SSF53927">
    <property type="entry name" value="Cytidine deaminase-like"/>
    <property type="match status" value="1"/>
</dbReference>
<proteinExistence type="inferred from homology"/>
<evidence type="ECO:0000256" key="1">
    <source>
        <dbReference type="ARBA" id="ARBA00002151"/>
    </source>
</evidence>
<evidence type="ECO:0000256" key="3">
    <source>
        <dbReference type="ARBA" id="ARBA00004910"/>
    </source>
</evidence>
<dbReference type="Proteomes" id="UP000696294">
    <property type="component" value="Unassembled WGS sequence"/>
</dbReference>
<dbReference type="PANTHER" id="PTHR38011">
    <property type="entry name" value="DIHYDROFOLATE REDUCTASE FAMILY PROTEIN (AFU_ORTHOLOGUE AFUA_8G06820)"/>
    <property type="match status" value="1"/>
</dbReference>
<evidence type="ECO:0000256" key="6">
    <source>
        <dbReference type="ARBA" id="ARBA00012766"/>
    </source>
</evidence>